<protein>
    <recommendedName>
        <fullName evidence="1">Sulfotransferase domain-containing protein</fullName>
    </recommendedName>
</protein>
<dbReference type="SUPFAM" id="SSF52540">
    <property type="entry name" value="P-loop containing nucleoside triphosphate hydrolases"/>
    <property type="match status" value="1"/>
</dbReference>
<organism evidence="2 3">
    <name type="scientific">Meganyctiphanes norvegica</name>
    <name type="common">Northern krill</name>
    <name type="synonym">Thysanopoda norvegica</name>
    <dbReference type="NCBI Taxonomy" id="48144"/>
    <lineage>
        <taxon>Eukaryota</taxon>
        <taxon>Metazoa</taxon>
        <taxon>Ecdysozoa</taxon>
        <taxon>Arthropoda</taxon>
        <taxon>Crustacea</taxon>
        <taxon>Multicrustacea</taxon>
        <taxon>Malacostraca</taxon>
        <taxon>Eumalacostraca</taxon>
        <taxon>Eucarida</taxon>
        <taxon>Euphausiacea</taxon>
        <taxon>Euphausiidae</taxon>
        <taxon>Meganyctiphanes</taxon>
    </lineage>
</organism>
<evidence type="ECO:0000313" key="2">
    <source>
        <dbReference type="EMBL" id="CAL4155407.1"/>
    </source>
</evidence>
<dbReference type="PANTHER" id="PTHR10704">
    <property type="entry name" value="CARBOHYDRATE SULFOTRANSFERASE"/>
    <property type="match status" value="1"/>
</dbReference>
<feature type="domain" description="Sulfotransferase" evidence="1">
    <location>
        <begin position="44"/>
        <end position="231"/>
    </location>
</feature>
<dbReference type="AlphaFoldDB" id="A0AAV2RZY8"/>
<comment type="caution">
    <text evidence="2">The sequence shown here is derived from an EMBL/GenBank/DDBJ whole genome shotgun (WGS) entry which is preliminary data.</text>
</comment>
<dbReference type="InterPro" id="IPR000863">
    <property type="entry name" value="Sulfotransferase_dom"/>
</dbReference>
<dbReference type="EMBL" id="CAXKWB010040676">
    <property type="protein sequence ID" value="CAL4155407.1"/>
    <property type="molecule type" value="Genomic_DNA"/>
</dbReference>
<dbReference type="PANTHER" id="PTHR10704:SF44">
    <property type="entry name" value="LD35051P-RELATED"/>
    <property type="match status" value="1"/>
</dbReference>
<dbReference type="Gene3D" id="3.40.50.300">
    <property type="entry name" value="P-loop containing nucleotide triphosphate hydrolases"/>
    <property type="match status" value="1"/>
</dbReference>
<evidence type="ECO:0000313" key="3">
    <source>
        <dbReference type="Proteomes" id="UP001497623"/>
    </source>
</evidence>
<name>A0AAV2RZY8_MEGNR</name>
<feature type="non-terminal residue" evidence="2">
    <location>
        <position position="1"/>
    </location>
</feature>
<proteinExistence type="predicted"/>
<dbReference type="InterPro" id="IPR027417">
    <property type="entry name" value="P-loop_NTPase"/>
</dbReference>
<dbReference type="GO" id="GO:0001517">
    <property type="term" value="F:N-acetylglucosamine 6-O-sulfotransferase activity"/>
    <property type="evidence" value="ECO:0007669"/>
    <property type="project" value="TreeGrafter"/>
</dbReference>
<dbReference type="InterPro" id="IPR051135">
    <property type="entry name" value="Gal/GlcNAc/GalNAc_ST"/>
</dbReference>
<gene>
    <name evidence="2" type="ORF">MNOR_LOCUS31506</name>
</gene>
<sequence length="294" mass="33686">ESYSGITEENLNGSTENENHLVFDIPNELSIKLASSVDSPLIVIILSSLPRSGSSMMGLLLSSMDENSVYFFEPARPIRNSECIVDAKCLGDHLARYYNCKASKAKECQQSSLRVIKLVRGSLEDVGYVLSDSENEVKVIHLTRDPRGALRSIASAGWDSNPERRCKEVNQDMETSALLAEKYPGKVMNISYERFCIDSESYTKKIYHFLYGKVPLPERTVNFMNDHMHIEKKGFVNTHRETSSHYQEWRKEIKLQIFQSVENDKFCQLIIQKMGHNLFGTLDKLRNYSYPFFV</sequence>
<keyword evidence="3" id="KW-1185">Reference proteome</keyword>
<accession>A0AAV2RZY8</accession>
<dbReference type="GO" id="GO:0006790">
    <property type="term" value="P:sulfur compound metabolic process"/>
    <property type="evidence" value="ECO:0007669"/>
    <property type="project" value="TreeGrafter"/>
</dbReference>
<evidence type="ECO:0000259" key="1">
    <source>
        <dbReference type="Pfam" id="PF00685"/>
    </source>
</evidence>
<dbReference type="GO" id="GO:0006044">
    <property type="term" value="P:N-acetylglucosamine metabolic process"/>
    <property type="evidence" value="ECO:0007669"/>
    <property type="project" value="TreeGrafter"/>
</dbReference>
<dbReference type="Proteomes" id="UP001497623">
    <property type="component" value="Unassembled WGS sequence"/>
</dbReference>
<reference evidence="2 3" key="1">
    <citation type="submission" date="2024-05" db="EMBL/GenBank/DDBJ databases">
        <authorList>
            <person name="Wallberg A."/>
        </authorList>
    </citation>
    <scope>NUCLEOTIDE SEQUENCE [LARGE SCALE GENOMIC DNA]</scope>
</reference>
<dbReference type="Pfam" id="PF00685">
    <property type="entry name" value="Sulfotransfer_1"/>
    <property type="match status" value="1"/>
</dbReference>